<protein>
    <recommendedName>
        <fullName evidence="4">F-box domain-containing protein</fullName>
    </recommendedName>
</protein>
<keyword evidence="3" id="KW-1185">Reference proteome</keyword>
<dbReference type="InterPro" id="IPR032675">
    <property type="entry name" value="LRR_dom_sf"/>
</dbReference>
<keyword evidence="1" id="KW-0175">Coiled coil</keyword>
<accession>A0A8S0W3A2</accession>
<gene>
    <name evidence="2" type="ORF">AAE3_LOCUS2861</name>
</gene>
<proteinExistence type="predicted"/>
<evidence type="ECO:0008006" key="4">
    <source>
        <dbReference type="Google" id="ProtNLM"/>
    </source>
</evidence>
<evidence type="ECO:0000313" key="3">
    <source>
        <dbReference type="Proteomes" id="UP000467700"/>
    </source>
</evidence>
<evidence type="ECO:0000256" key="1">
    <source>
        <dbReference type="SAM" id="Coils"/>
    </source>
</evidence>
<organism evidence="2 3">
    <name type="scientific">Cyclocybe aegerita</name>
    <name type="common">Black poplar mushroom</name>
    <name type="synonym">Agrocybe aegerita</name>
    <dbReference type="NCBI Taxonomy" id="1973307"/>
    <lineage>
        <taxon>Eukaryota</taxon>
        <taxon>Fungi</taxon>
        <taxon>Dikarya</taxon>
        <taxon>Basidiomycota</taxon>
        <taxon>Agaricomycotina</taxon>
        <taxon>Agaricomycetes</taxon>
        <taxon>Agaricomycetidae</taxon>
        <taxon>Agaricales</taxon>
        <taxon>Agaricineae</taxon>
        <taxon>Bolbitiaceae</taxon>
        <taxon>Cyclocybe</taxon>
    </lineage>
</organism>
<name>A0A8S0W3A2_CYCAE</name>
<dbReference type="Gene3D" id="3.80.10.10">
    <property type="entry name" value="Ribonuclease Inhibitor"/>
    <property type="match status" value="1"/>
</dbReference>
<evidence type="ECO:0000313" key="2">
    <source>
        <dbReference type="EMBL" id="CAA7260714.1"/>
    </source>
</evidence>
<reference evidence="2 3" key="1">
    <citation type="submission" date="2020-01" db="EMBL/GenBank/DDBJ databases">
        <authorList>
            <person name="Gupta K D."/>
        </authorList>
    </citation>
    <scope>NUCLEOTIDE SEQUENCE [LARGE SCALE GENOMIC DNA]</scope>
</reference>
<sequence>MSFDLQLMGSLATRVGTNYAATDAELAEIKRLLKDPQTKSKQLEEDIALSEARLKNLREQKDALDESMHSYRALLSPIRRLPRDLLQEMFLACLPHERNPSMSTDEPPVLLTHVSRQWRHVALHTPRLWAAIHIPVPSIPRNHLGEPLSDEYSRRVADIMEQRMCIASEWFERSGVCPLSISLHEWNAHWASDVFATVAKRCLIPFCRRWKDISLTTCASSIRPIQELSAADTPLLESLRLHLTTIMVPPPTEDIHAPWKHGSILQSLRLTQFQISAKDRDIPYSQVHWGLLTTLVIEGNRWAVSMYPDLAAIKNVLRQCTALIECTVQTSAGVMYSPEGDDEMQESPIILPHLKALTLEEKYDASFLWQLHAPSLHQITYSRTPSVEPTSPSPLLSFLTSHPDVEIQRLHTSSGSMLADEFLTCLKCCPLLHTLHIKTGKYMTPMASPMMPTIAQHLGQIGLNDSLLIAFAPASVDIEDVLCPKLEDVEFMMDSKFSEEAVLDFIRRKQNGEDKHLSKLRRVKFHFSRKKPFDKNIEADVKPFVEEGLQAELLYDRPFMKGPFSLYDGLPTIYPQFPSLPGFHSG</sequence>
<dbReference type="EMBL" id="CACVBS010000030">
    <property type="protein sequence ID" value="CAA7260714.1"/>
    <property type="molecule type" value="Genomic_DNA"/>
</dbReference>
<comment type="caution">
    <text evidence="2">The sequence shown here is derived from an EMBL/GenBank/DDBJ whole genome shotgun (WGS) entry which is preliminary data.</text>
</comment>
<dbReference type="Proteomes" id="UP000467700">
    <property type="component" value="Unassembled WGS sequence"/>
</dbReference>
<feature type="coiled-coil region" evidence="1">
    <location>
        <begin position="40"/>
        <end position="74"/>
    </location>
</feature>
<dbReference type="OrthoDB" id="3365698at2759"/>
<dbReference type="AlphaFoldDB" id="A0A8S0W3A2"/>